<dbReference type="InterPro" id="IPR057326">
    <property type="entry name" value="KR_dom"/>
</dbReference>
<feature type="domain" description="Ketoreductase" evidence="2">
    <location>
        <begin position="5"/>
        <end position="190"/>
    </location>
</feature>
<organism evidence="3 4">
    <name type="scientific">Amycolatopsis magusensis</name>
    <dbReference type="NCBI Taxonomy" id="882444"/>
    <lineage>
        <taxon>Bacteria</taxon>
        <taxon>Bacillati</taxon>
        <taxon>Actinomycetota</taxon>
        <taxon>Actinomycetes</taxon>
        <taxon>Pseudonocardiales</taxon>
        <taxon>Pseudonocardiaceae</taxon>
        <taxon>Amycolatopsis</taxon>
    </lineage>
</organism>
<dbReference type="PRINTS" id="PR00081">
    <property type="entry name" value="GDHRDH"/>
</dbReference>
<sequence>MTAPKVALVSGGSRGIGRAVVLRLAQDGFDVAFCYRGDENAAETLTKEVRELGGLAVGTKVDVTDHEATAAWIDRTAGELGPPEAVVTSAGITKDGSLALMPEPDWSQVLRTNLDGVYHVCRPAVFRMIKQRAGSVVTLSSVSGVHGNPTQTNYSASKSGVIGFTKALAKEVGRFGVRVNAVAPGLIDTDMIGQMGEQARDKLLRTIPLRRFGQADEVAELVSYLVSGRAAYITGSVFEINGGLVV</sequence>
<dbReference type="Gene3D" id="3.40.50.720">
    <property type="entry name" value="NAD(P)-binding Rossmann-like Domain"/>
    <property type="match status" value="1"/>
</dbReference>
<dbReference type="SMART" id="SM00822">
    <property type="entry name" value="PKS_KR"/>
    <property type="match status" value="1"/>
</dbReference>
<comment type="caution">
    <text evidence="3">The sequence shown here is derived from an EMBL/GenBank/DDBJ whole genome shotgun (WGS) entry which is preliminary data.</text>
</comment>
<keyword evidence="4" id="KW-1185">Reference proteome</keyword>
<evidence type="ECO:0000313" key="4">
    <source>
        <dbReference type="Proteomes" id="UP000741013"/>
    </source>
</evidence>
<dbReference type="InterPro" id="IPR036291">
    <property type="entry name" value="NAD(P)-bd_dom_sf"/>
</dbReference>
<dbReference type="NCBIfam" id="NF009466">
    <property type="entry name" value="PRK12826.1-2"/>
    <property type="match status" value="1"/>
</dbReference>
<dbReference type="PROSITE" id="PS00061">
    <property type="entry name" value="ADH_SHORT"/>
    <property type="match status" value="1"/>
</dbReference>
<dbReference type="InterPro" id="IPR002347">
    <property type="entry name" value="SDR_fam"/>
</dbReference>
<dbReference type="Proteomes" id="UP000741013">
    <property type="component" value="Unassembled WGS sequence"/>
</dbReference>
<dbReference type="InterPro" id="IPR050259">
    <property type="entry name" value="SDR"/>
</dbReference>
<dbReference type="RefSeq" id="WP_209667846.1">
    <property type="nucleotide sequence ID" value="NZ_JAGGMS010000001.1"/>
</dbReference>
<proteinExistence type="inferred from homology"/>
<evidence type="ECO:0000313" key="3">
    <source>
        <dbReference type="EMBL" id="MBP2184891.1"/>
    </source>
</evidence>
<dbReference type="InterPro" id="IPR020904">
    <property type="entry name" value="Sc_DH/Rdtase_CS"/>
</dbReference>
<accession>A0ABS4PZN4</accession>
<dbReference type="EC" id="1.1.1.100" evidence="3"/>
<evidence type="ECO:0000259" key="2">
    <source>
        <dbReference type="SMART" id="SM00822"/>
    </source>
</evidence>
<protein>
    <submittedName>
        <fullName evidence="3">3-oxoacyl-[acyl-carrier protein] reductase</fullName>
        <ecNumber evidence="3">1.1.1.100</ecNumber>
    </submittedName>
</protein>
<dbReference type="PANTHER" id="PTHR42879">
    <property type="entry name" value="3-OXOACYL-(ACYL-CARRIER-PROTEIN) REDUCTASE"/>
    <property type="match status" value="1"/>
</dbReference>
<gene>
    <name evidence="3" type="ORF">JOM49_006417</name>
</gene>
<reference evidence="3 4" key="1">
    <citation type="submission" date="2021-03" db="EMBL/GenBank/DDBJ databases">
        <title>Sequencing the genomes of 1000 actinobacteria strains.</title>
        <authorList>
            <person name="Klenk H.-P."/>
        </authorList>
    </citation>
    <scope>NUCLEOTIDE SEQUENCE [LARGE SCALE GENOMIC DNA]</scope>
    <source>
        <strain evidence="3 4">DSM 45510</strain>
    </source>
</reference>
<name>A0ABS4PZN4_9PSEU</name>
<dbReference type="Pfam" id="PF13561">
    <property type="entry name" value="adh_short_C2"/>
    <property type="match status" value="1"/>
</dbReference>
<evidence type="ECO:0000256" key="1">
    <source>
        <dbReference type="ARBA" id="ARBA00006484"/>
    </source>
</evidence>
<dbReference type="PANTHER" id="PTHR42879:SF2">
    <property type="entry name" value="3-OXOACYL-[ACYL-CARRIER-PROTEIN] REDUCTASE FABG"/>
    <property type="match status" value="1"/>
</dbReference>
<keyword evidence="3" id="KW-0560">Oxidoreductase</keyword>
<dbReference type="PRINTS" id="PR00080">
    <property type="entry name" value="SDRFAMILY"/>
</dbReference>
<dbReference type="EMBL" id="JAGGMS010000001">
    <property type="protein sequence ID" value="MBP2184891.1"/>
    <property type="molecule type" value="Genomic_DNA"/>
</dbReference>
<dbReference type="SUPFAM" id="SSF51735">
    <property type="entry name" value="NAD(P)-binding Rossmann-fold domains"/>
    <property type="match status" value="1"/>
</dbReference>
<dbReference type="GO" id="GO:0004316">
    <property type="term" value="F:3-oxoacyl-[acyl-carrier-protein] reductase (NADPH) activity"/>
    <property type="evidence" value="ECO:0007669"/>
    <property type="project" value="UniProtKB-EC"/>
</dbReference>
<comment type="similarity">
    <text evidence="1">Belongs to the short-chain dehydrogenases/reductases (SDR) family.</text>
</comment>